<dbReference type="PROSITE" id="PS50089">
    <property type="entry name" value="ZF_RING_2"/>
    <property type="match status" value="1"/>
</dbReference>
<dbReference type="GO" id="GO:0061630">
    <property type="term" value="F:ubiquitin protein ligase activity"/>
    <property type="evidence" value="ECO:0007669"/>
    <property type="project" value="UniProtKB-EC"/>
</dbReference>
<keyword evidence="4" id="KW-0808">Transferase</keyword>
<dbReference type="SUPFAM" id="SSF57850">
    <property type="entry name" value="RING/U-box"/>
    <property type="match status" value="1"/>
</dbReference>
<dbReference type="GO" id="GO:0005634">
    <property type="term" value="C:nucleus"/>
    <property type="evidence" value="ECO:0007669"/>
    <property type="project" value="TreeGrafter"/>
</dbReference>
<feature type="region of interest" description="Disordered" evidence="10">
    <location>
        <begin position="482"/>
        <end position="550"/>
    </location>
</feature>
<keyword evidence="6 9" id="KW-0863">Zinc-finger</keyword>
<evidence type="ECO:0000313" key="12">
    <source>
        <dbReference type="EMBL" id="RVD89904.1"/>
    </source>
</evidence>
<evidence type="ECO:0000256" key="8">
    <source>
        <dbReference type="ARBA" id="ARBA00022833"/>
    </source>
</evidence>
<keyword evidence="13" id="KW-1185">Reference proteome</keyword>
<comment type="catalytic activity">
    <reaction evidence="1">
        <text>S-ubiquitinyl-[E2 ubiquitin-conjugating enzyme]-L-cysteine + [acceptor protein]-L-lysine = [E2 ubiquitin-conjugating enzyme]-L-cysteine + N(6)-ubiquitinyl-[acceptor protein]-L-lysine.</text>
        <dbReference type="EC" id="2.3.2.27"/>
    </reaction>
</comment>
<reference evidence="12 13" key="1">
    <citation type="submission" date="2019-01" db="EMBL/GenBank/DDBJ databases">
        <title>Intercellular communication is required for trap formation in the nematode-trapping fungus Duddingtonia flagrans.</title>
        <authorList>
            <person name="Youssar L."/>
            <person name="Wernet V."/>
            <person name="Hensel N."/>
            <person name="Hildebrandt H.-G."/>
            <person name="Fischer R."/>
        </authorList>
    </citation>
    <scope>NUCLEOTIDE SEQUENCE [LARGE SCALE GENOMIC DNA]</scope>
    <source>
        <strain evidence="12 13">CBS H-5679</strain>
    </source>
</reference>
<evidence type="ECO:0000256" key="6">
    <source>
        <dbReference type="ARBA" id="ARBA00022771"/>
    </source>
</evidence>
<keyword evidence="7" id="KW-0833">Ubl conjugation pathway</keyword>
<dbReference type="Proteomes" id="UP000283090">
    <property type="component" value="Unassembled WGS sequence"/>
</dbReference>
<feature type="compositionally biased region" description="Low complexity" evidence="10">
    <location>
        <begin position="142"/>
        <end position="154"/>
    </location>
</feature>
<dbReference type="VEuPathDB" id="FungiDB:DFL_000892"/>
<dbReference type="InterPro" id="IPR051834">
    <property type="entry name" value="RING_finger_E3_ligase"/>
</dbReference>
<dbReference type="SMART" id="SM00184">
    <property type="entry name" value="RING"/>
    <property type="match status" value="1"/>
</dbReference>
<evidence type="ECO:0000256" key="3">
    <source>
        <dbReference type="ARBA" id="ARBA00012483"/>
    </source>
</evidence>
<dbReference type="InterPro" id="IPR013083">
    <property type="entry name" value="Znf_RING/FYVE/PHD"/>
</dbReference>
<accession>A0A437AF76</accession>
<dbReference type="EC" id="2.3.2.27" evidence="3"/>
<dbReference type="Gene3D" id="3.30.40.10">
    <property type="entry name" value="Zinc/RING finger domain, C3HC4 (zinc finger)"/>
    <property type="match status" value="1"/>
</dbReference>
<feature type="compositionally biased region" description="Pro residues" evidence="10">
    <location>
        <begin position="494"/>
        <end position="509"/>
    </location>
</feature>
<dbReference type="PANTHER" id="PTHR45931:SF3">
    <property type="entry name" value="RING ZINC FINGER-CONTAINING PROTEIN"/>
    <property type="match status" value="1"/>
</dbReference>
<dbReference type="Pfam" id="PF13639">
    <property type="entry name" value="zf-RING_2"/>
    <property type="match status" value="1"/>
</dbReference>
<organism evidence="12 13">
    <name type="scientific">Arthrobotrys flagrans</name>
    <name type="common">Nematode-trapping fungus</name>
    <name type="synonym">Trichothecium flagrans</name>
    <dbReference type="NCBI Taxonomy" id="97331"/>
    <lineage>
        <taxon>Eukaryota</taxon>
        <taxon>Fungi</taxon>
        <taxon>Dikarya</taxon>
        <taxon>Ascomycota</taxon>
        <taxon>Pezizomycotina</taxon>
        <taxon>Orbiliomycetes</taxon>
        <taxon>Orbiliales</taxon>
        <taxon>Orbiliaceae</taxon>
        <taxon>Arthrobotrys</taxon>
    </lineage>
</organism>
<feature type="compositionally biased region" description="Gly residues" evidence="10">
    <location>
        <begin position="131"/>
        <end position="141"/>
    </location>
</feature>
<feature type="region of interest" description="Disordered" evidence="10">
    <location>
        <begin position="222"/>
        <end position="300"/>
    </location>
</feature>
<dbReference type="RefSeq" id="XP_067495448.1">
    <property type="nucleotide sequence ID" value="XM_067638725.1"/>
</dbReference>
<proteinExistence type="predicted"/>
<evidence type="ECO:0000256" key="1">
    <source>
        <dbReference type="ARBA" id="ARBA00000900"/>
    </source>
</evidence>
<gene>
    <name evidence="12" type="ORF">DFL_000892</name>
</gene>
<evidence type="ECO:0000313" key="13">
    <source>
        <dbReference type="Proteomes" id="UP000283090"/>
    </source>
</evidence>
<dbReference type="EMBL" id="SAEB01000001">
    <property type="protein sequence ID" value="RVD89904.1"/>
    <property type="molecule type" value="Genomic_DNA"/>
</dbReference>
<dbReference type="GO" id="GO:0006511">
    <property type="term" value="P:ubiquitin-dependent protein catabolic process"/>
    <property type="evidence" value="ECO:0007669"/>
    <property type="project" value="TreeGrafter"/>
</dbReference>
<evidence type="ECO:0000256" key="5">
    <source>
        <dbReference type="ARBA" id="ARBA00022723"/>
    </source>
</evidence>
<comment type="caution">
    <text evidence="12">The sequence shown here is derived from an EMBL/GenBank/DDBJ whole genome shotgun (WGS) entry which is preliminary data.</text>
</comment>
<evidence type="ECO:0000256" key="10">
    <source>
        <dbReference type="SAM" id="MobiDB-lite"/>
    </source>
</evidence>
<evidence type="ECO:0000256" key="2">
    <source>
        <dbReference type="ARBA" id="ARBA00004906"/>
    </source>
</evidence>
<dbReference type="STRING" id="97331.A0A437AF76"/>
<evidence type="ECO:0000256" key="7">
    <source>
        <dbReference type="ARBA" id="ARBA00022786"/>
    </source>
</evidence>
<dbReference type="AlphaFoldDB" id="A0A437AF76"/>
<dbReference type="PANTHER" id="PTHR45931">
    <property type="entry name" value="SI:CH211-59O9.10"/>
    <property type="match status" value="1"/>
</dbReference>
<feature type="domain" description="RING-type" evidence="11">
    <location>
        <begin position="438"/>
        <end position="479"/>
    </location>
</feature>
<dbReference type="FunFam" id="3.30.40.10:FF:000069">
    <property type="entry name" value="E3 ubiquitin-protein ligase RNF115"/>
    <property type="match status" value="1"/>
</dbReference>
<sequence>MSGLPPRQPSGNQRRELVYCHSCRNEWYRDQHGLVCPGCESDFTEILENEESDPRHEHHHHLFESDEDDDDDEFHAHHHLHDTRETGYGPAPHGTGFTLRIGGNSGPQISFRTMQPQFGSNPSSPGPPHPFGGGHVIGGIGPSPRQPSFPSSPFDHFHAQFPGSGARSTPQSDQPNQQRDEHQQEQQQQQRTPPAATPNFGNPSQPIADMFTSIIQNIVGVQREGDPNDNPRTQHFHVPGAFPGGRSPPAAGQNNPGQGSSQADGLGGPGHSPGTVPSPGAWPHAGSRAGSPLGMEGPLFMQMPRGRGVTYYSSTRAWTGPNGEVRTIRTSSPMPPHGQQGMPEDPAQLNLANILVNIIGADAQGDDNNGFPPLLRAFGLGHGQTGDYVWNQQDMDRILSQLMEQHQGNAPPPASEDSIKNLPKVKVTQAEVDDGSECVVCQDEYKVDEEVVKLPCKHIYHEECVTKWLETHDACPICRTPITPEDQRRQRPAPGAPPGAPGSGFPPLPGQGGPGGSNGAAGGSGNMHTASGSGGSNGARWSWTASFGRG</sequence>
<dbReference type="GeneID" id="93583203"/>
<dbReference type="OrthoDB" id="8062037at2759"/>
<feature type="region of interest" description="Disordered" evidence="10">
    <location>
        <begin position="51"/>
        <end position="207"/>
    </location>
</feature>
<keyword evidence="8" id="KW-0862">Zinc</keyword>
<feature type="compositionally biased region" description="Gly residues" evidence="10">
    <location>
        <begin position="510"/>
        <end position="525"/>
    </location>
</feature>
<evidence type="ECO:0000256" key="9">
    <source>
        <dbReference type="PROSITE-ProRule" id="PRU00175"/>
    </source>
</evidence>
<name>A0A437AF76_ARTFL</name>
<keyword evidence="5" id="KW-0479">Metal-binding</keyword>
<dbReference type="InterPro" id="IPR001841">
    <property type="entry name" value="Znf_RING"/>
</dbReference>
<evidence type="ECO:0000259" key="11">
    <source>
        <dbReference type="PROSITE" id="PS50089"/>
    </source>
</evidence>
<protein>
    <recommendedName>
        <fullName evidence="3">RING-type E3 ubiquitin transferase</fullName>
        <ecNumber evidence="3">2.3.2.27</ecNumber>
    </recommendedName>
</protein>
<dbReference type="GO" id="GO:0008270">
    <property type="term" value="F:zinc ion binding"/>
    <property type="evidence" value="ECO:0007669"/>
    <property type="project" value="UniProtKB-KW"/>
</dbReference>
<feature type="compositionally biased region" description="Polar residues" evidence="10">
    <location>
        <begin position="252"/>
        <end position="263"/>
    </location>
</feature>
<evidence type="ECO:0000256" key="4">
    <source>
        <dbReference type="ARBA" id="ARBA00022679"/>
    </source>
</evidence>
<feature type="compositionally biased region" description="Low complexity" evidence="10">
    <location>
        <begin position="185"/>
        <end position="199"/>
    </location>
</feature>
<comment type="pathway">
    <text evidence="2">Protein modification; protein ubiquitination.</text>
</comment>
<dbReference type="GO" id="GO:0000209">
    <property type="term" value="P:protein polyubiquitination"/>
    <property type="evidence" value="ECO:0007669"/>
    <property type="project" value="UniProtKB-ARBA"/>
</dbReference>